<keyword evidence="3 7" id="KW-0645">Protease</keyword>
<dbReference type="AlphaFoldDB" id="A0A0A2GC14"/>
<keyword evidence="9" id="KW-1185">Reference proteome</keyword>
<evidence type="ECO:0000256" key="7">
    <source>
        <dbReference type="RuleBase" id="RU366067"/>
    </source>
</evidence>
<keyword evidence="4" id="KW-0732">Signal</keyword>
<dbReference type="EMBL" id="JRFA01000025">
    <property type="protein sequence ID" value="KGN72991.1"/>
    <property type="molecule type" value="Genomic_DNA"/>
</dbReference>
<gene>
    <name evidence="8" type="ORF">HQ47_09020</name>
</gene>
<protein>
    <recommendedName>
        <fullName evidence="7">Dipeptidyl-peptidase</fullName>
        <ecNumber evidence="7">3.4.14.-</ecNumber>
    </recommendedName>
</protein>
<comment type="function">
    <text evidence="7">Catalyzes the removal of dipeptides from the N-terminus of oligopeptides.</text>
</comment>
<evidence type="ECO:0000256" key="1">
    <source>
        <dbReference type="ARBA" id="ARBA00010491"/>
    </source>
</evidence>
<dbReference type="PANTHER" id="PTHR38469">
    <property type="entry name" value="PERIPLASMIC PEPTIDASE SUBFAMILY S1B"/>
    <property type="match status" value="1"/>
</dbReference>
<dbReference type="GO" id="GO:0006508">
    <property type="term" value="P:proteolysis"/>
    <property type="evidence" value="ECO:0007669"/>
    <property type="project" value="UniProtKB-KW"/>
</dbReference>
<evidence type="ECO:0000256" key="6">
    <source>
        <dbReference type="ARBA" id="ARBA00022825"/>
    </source>
</evidence>
<comment type="caution">
    <text evidence="8">The sequence shown here is derived from an EMBL/GenBank/DDBJ whole genome shotgun (WGS) entry which is preliminary data.</text>
</comment>
<dbReference type="Gene3D" id="2.40.10.10">
    <property type="entry name" value="Trypsin-like serine proteases"/>
    <property type="match status" value="1"/>
</dbReference>
<dbReference type="GO" id="GO:0070009">
    <property type="term" value="F:serine-type aminopeptidase activity"/>
    <property type="evidence" value="ECO:0007669"/>
    <property type="project" value="UniProtKB-UniRule"/>
</dbReference>
<keyword evidence="2 7" id="KW-0031">Aminopeptidase</keyword>
<dbReference type="Proteomes" id="UP000030103">
    <property type="component" value="Unassembled WGS sequence"/>
</dbReference>
<evidence type="ECO:0000256" key="5">
    <source>
        <dbReference type="ARBA" id="ARBA00022801"/>
    </source>
</evidence>
<dbReference type="InterPro" id="IPR019500">
    <property type="entry name" value="Pep_S46"/>
</dbReference>
<evidence type="ECO:0000313" key="9">
    <source>
        <dbReference type="Proteomes" id="UP000030103"/>
    </source>
</evidence>
<evidence type="ECO:0000256" key="3">
    <source>
        <dbReference type="ARBA" id="ARBA00022670"/>
    </source>
</evidence>
<dbReference type="SUPFAM" id="SSF50494">
    <property type="entry name" value="Trypsin-like serine proteases"/>
    <property type="match status" value="1"/>
</dbReference>
<proteinExistence type="inferred from homology"/>
<organism evidence="8 9">
    <name type="scientific">Porphyromonas macacae</name>
    <dbReference type="NCBI Taxonomy" id="28115"/>
    <lineage>
        <taxon>Bacteria</taxon>
        <taxon>Pseudomonadati</taxon>
        <taxon>Bacteroidota</taxon>
        <taxon>Bacteroidia</taxon>
        <taxon>Bacteroidales</taxon>
        <taxon>Porphyromonadaceae</taxon>
        <taxon>Porphyromonas</taxon>
    </lineage>
</organism>
<dbReference type="GO" id="GO:0043171">
    <property type="term" value="P:peptide catabolic process"/>
    <property type="evidence" value="ECO:0007669"/>
    <property type="project" value="UniProtKB-UniRule"/>
</dbReference>
<dbReference type="PANTHER" id="PTHR38469:SF1">
    <property type="entry name" value="PERIPLASMIC PEPTIDASE SUBFAMILY S1B"/>
    <property type="match status" value="1"/>
</dbReference>
<evidence type="ECO:0000256" key="2">
    <source>
        <dbReference type="ARBA" id="ARBA00022438"/>
    </source>
</evidence>
<sequence length="715" mass="81370">MRKTLKLFLISSLLLIVFGFRAFADKGMWIMSELNKQNIERMRELGFKLPIDSLYSLDKPSITNAVVIFGNGCTGITVSNEGLIFTNHHCGYEAIQSQSTVDHDYLRDGFVSQNFAQELPIAGLEVRYLRSVRDVTKEITDSLTSCKTEMERLQKAKILCSKIAIAEQNKLGDNVEVIVEPFYANNAYYMIAYDVFKDVRMVFAPPSSIGKFGGDTDNWMWPRHTGDFSVFRVYAGKDNKPAGYNKENKPFRPKYYAAVSLAGVSKDDYAMTVGFPGSTSRYIPSWGIRSRIDNTNTPRIEVRGIKQEIWKEAMSADQATRIKYASKYAQSANYWKNSIGMNRGLEKLRVLDRKRMEEDAFQKWTGTNKKGEQYKETLSLLKNGYENSGSFKRNQTYIQEALLTGAEVGLIALYANMAAMTPSSKAELLKHLNENVYKDYLPSLDRKVLPAMLKVVKERVPAEYLPDIYITIDKDYGGDYKAYADHLFDTSIIPYADKLNEVMKLPADQLQAKLANDPAVVFCNSVRNILQDINNKTMEATMDISKGNRLYFAGRRVMDPNRQMPSDANFSMRMSYGSVKGYEPSDATWFSYYTTEKGIMEKYDPKSYEFNVQDEILNLIKKKDFGRYAAKDGHLHIAFLSTNDITGGNSGSPVFDKNGRLIGLAFDGNWEAMSGDIEFEPDLQRTISVDIRYVLWTIDKWGKCPRLIKELKLMK</sequence>
<dbReference type="InterPro" id="IPR009003">
    <property type="entry name" value="Peptidase_S1_PA"/>
</dbReference>
<dbReference type="eggNOG" id="COG3591">
    <property type="taxonomic scope" value="Bacteria"/>
</dbReference>
<evidence type="ECO:0000256" key="4">
    <source>
        <dbReference type="ARBA" id="ARBA00022729"/>
    </source>
</evidence>
<dbReference type="OrthoDB" id="9805367at2"/>
<name>A0A0A2GC14_9PORP</name>
<reference evidence="8 9" key="1">
    <citation type="submission" date="2014-09" db="EMBL/GenBank/DDBJ databases">
        <title>Draft Genome Sequence of Porphyromonas macacae COT-192_OH2859.</title>
        <authorList>
            <person name="Wallis C."/>
            <person name="Deusch O."/>
            <person name="O'Flynn C."/>
            <person name="Davis I."/>
            <person name="Horsfall A."/>
            <person name="Kirkwood N."/>
            <person name="Harris S."/>
            <person name="Eisen J.A."/>
            <person name="Coil D.A."/>
            <person name="Darling A.E."/>
            <person name="Jospin G."/>
            <person name="Alexiev A."/>
        </authorList>
    </citation>
    <scope>NUCLEOTIDE SEQUENCE [LARGE SCALE GENOMIC DNA]</scope>
    <source>
        <strain evidence="9">COT-192 OH2859</strain>
    </source>
</reference>
<dbReference type="GO" id="GO:0008239">
    <property type="term" value="F:dipeptidyl-peptidase activity"/>
    <property type="evidence" value="ECO:0007669"/>
    <property type="project" value="UniProtKB-UniRule"/>
</dbReference>
<dbReference type="STRING" id="28115.HQ47_09020"/>
<comment type="similarity">
    <text evidence="1 7">Belongs to the peptidase S46 family.</text>
</comment>
<keyword evidence="5 7" id="KW-0378">Hydrolase</keyword>
<accession>A0A0A2GC14</accession>
<dbReference type="EC" id="3.4.14.-" evidence="7"/>
<evidence type="ECO:0000313" key="8">
    <source>
        <dbReference type="EMBL" id="KGN72991.1"/>
    </source>
</evidence>
<keyword evidence="6 7" id="KW-0720">Serine protease</keyword>
<dbReference type="Pfam" id="PF10459">
    <property type="entry name" value="Peptidase_S46"/>
    <property type="match status" value="1"/>
</dbReference>
<dbReference type="InterPro" id="IPR043504">
    <property type="entry name" value="Peptidase_S1_PA_chymotrypsin"/>
</dbReference>
<dbReference type="RefSeq" id="WP_036852173.1">
    <property type="nucleotide sequence ID" value="NZ_JASBZX010000001.1"/>
</dbReference>